<evidence type="ECO:0000259" key="1">
    <source>
        <dbReference type="Pfam" id="PF00144"/>
    </source>
</evidence>
<dbReference type="AlphaFoldDB" id="A0A8J3YH03"/>
<dbReference type="Gene3D" id="3.40.710.10">
    <property type="entry name" value="DD-peptidase/beta-lactamase superfamily"/>
    <property type="match status" value="1"/>
</dbReference>
<dbReference type="EMBL" id="BOPF01000006">
    <property type="protein sequence ID" value="GIJ45104.1"/>
    <property type="molecule type" value="Genomic_DNA"/>
</dbReference>
<dbReference type="RefSeq" id="WP_203898658.1">
    <property type="nucleotide sequence ID" value="NZ_BOPF01000006.1"/>
</dbReference>
<dbReference type="PANTHER" id="PTHR43319:SF3">
    <property type="entry name" value="BETA-LACTAMASE-RELATED DOMAIN-CONTAINING PROTEIN"/>
    <property type="match status" value="1"/>
</dbReference>
<sequence length="370" mass="38986">MTINGWVANGYEAVRTAFDRNSEIGAAVCVYRHGRVVADLWVGTADRETGRAWERDTPVVLHSTGKGVVAACVHLLVRRGLLDLDAPVARYWPEFAAAGKERLPVRFVLSHRAGLPSLGRRVPLADALAGEPVVRLLAALRPQWEPGTAHGYHGVTYGWLVGELVRRVSGVSLGAFLAREIAAPLGLDLWIGTPPAVLPRVARLDSPPIPGIENAPEAMLAAFVPTVPAFDLNDPAQLAAEIPAVNGVGTAHALARFYAALIGPVDGVRILDEATLATAVTEQANGPDRMLGITTRPALGFGLPTPGMPWYSPTAFGFPGHGGSLGYADPAEGIAFGYVPNRLHVDPFTPDPRAASLVRAVRGALSSGAC</sequence>
<keyword evidence="3" id="KW-1185">Reference proteome</keyword>
<dbReference type="Pfam" id="PF00144">
    <property type="entry name" value="Beta-lactamase"/>
    <property type="match status" value="1"/>
</dbReference>
<organism evidence="2 3">
    <name type="scientific">Virgisporangium aliadipatigenens</name>
    <dbReference type="NCBI Taxonomy" id="741659"/>
    <lineage>
        <taxon>Bacteria</taxon>
        <taxon>Bacillati</taxon>
        <taxon>Actinomycetota</taxon>
        <taxon>Actinomycetes</taxon>
        <taxon>Micromonosporales</taxon>
        <taxon>Micromonosporaceae</taxon>
        <taxon>Virgisporangium</taxon>
    </lineage>
</organism>
<dbReference type="InterPro" id="IPR012338">
    <property type="entry name" value="Beta-lactam/transpept-like"/>
</dbReference>
<gene>
    <name evidence="2" type="ORF">Val02_19900</name>
</gene>
<proteinExistence type="predicted"/>
<evidence type="ECO:0000313" key="2">
    <source>
        <dbReference type="EMBL" id="GIJ45104.1"/>
    </source>
</evidence>
<dbReference type="InterPro" id="IPR052907">
    <property type="entry name" value="Beta-lactamase/esterase"/>
</dbReference>
<reference evidence="2" key="1">
    <citation type="submission" date="2021-01" db="EMBL/GenBank/DDBJ databases">
        <title>Whole genome shotgun sequence of Virgisporangium aliadipatigenens NBRC 105644.</title>
        <authorList>
            <person name="Komaki H."/>
            <person name="Tamura T."/>
        </authorList>
    </citation>
    <scope>NUCLEOTIDE SEQUENCE</scope>
    <source>
        <strain evidence="2">NBRC 105644</strain>
    </source>
</reference>
<comment type="caution">
    <text evidence="2">The sequence shown here is derived from an EMBL/GenBank/DDBJ whole genome shotgun (WGS) entry which is preliminary data.</text>
</comment>
<dbReference type="PANTHER" id="PTHR43319">
    <property type="entry name" value="BETA-LACTAMASE-RELATED"/>
    <property type="match status" value="1"/>
</dbReference>
<protein>
    <submittedName>
        <fullName evidence="2">Esterase</fullName>
    </submittedName>
</protein>
<evidence type="ECO:0000313" key="3">
    <source>
        <dbReference type="Proteomes" id="UP000619260"/>
    </source>
</evidence>
<dbReference type="Proteomes" id="UP000619260">
    <property type="component" value="Unassembled WGS sequence"/>
</dbReference>
<name>A0A8J3YH03_9ACTN</name>
<dbReference type="SUPFAM" id="SSF56601">
    <property type="entry name" value="beta-lactamase/transpeptidase-like"/>
    <property type="match status" value="1"/>
</dbReference>
<accession>A0A8J3YH03</accession>
<feature type="domain" description="Beta-lactamase-related" evidence="1">
    <location>
        <begin position="20"/>
        <end position="355"/>
    </location>
</feature>
<dbReference type="InterPro" id="IPR001466">
    <property type="entry name" value="Beta-lactam-related"/>
</dbReference>